<dbReference type="GO" id="GO:0061061">
    <property type="term" value="P:muscle structure development"/>
    <property type="evidence" value="ECO:0007669"/>
    <property type="project" value="TreeGrafter"/>
</dbReference>
<dbReference type="InterPro" id="IPR001478">
    <property type="entry name" value="PDZ"/>
</dbReference>
<dbReference type="PROSITE" id="PS50106">
    <property type="entry name" value="PDZ"/>
    <property type="match status" value="1"/>
</dbReference>
<dbReference type="InterPro" id="IPR036034">
    <property type="entry name" value="PDZ_sf"/>
</dbReference>
<dbReference type="Gene3D" id="2.30.42.10">
    <property type="match status" value="1"/>
</dbReference>
<dbReference type="GO" id="GO:0003779">
    <property type="term" value="F:actin binding"/>
    <property type="evidence" value="ECO:0007669"/>
    <property type="project" value="TreeGrafter"/>
</dbReference>
<dbReference type="GO" id="GO:0001725">
    <property type="term" value="C:stress fiber"/>
    <property type="evidence" value="ECO:0007669"/>
    <property type="project" value="TreeGrafter"/>
</dbReference>
<dbReference type="PANTHER" id="PTHR24214:SF38">
    <property type="entry name" value="PDZ AND LIM DOMAIN PROTEIN ZASP-RELATED"/>
    <property type="match status" value="1"/>
</dbReference>
<evidence type="ECO:0000256" key="3">
    <source>
        <dbReference type="ARBA" id="ARBA00023038"/>
    </source>
</evidence>
<keyword evidence="2" id="KW-0963">Cytoplasm</keyword>
<dbReference type="InterPro" id="IPR050604">
    <property type="entry name" value="PDZ-LIM_domain"/>
</dbReference>
<comment type="subcellular location">
    <subcellularLocation>
        <location evidence="1">Cytoplasm</location>
    </subcellularLocation>
</comment>
<protein>
    <submittedName>
        <fullName evidence="5">PDZ and LIM domain protein 1</fullName>
    </submittedName>
</protein>
<evidence type="ECO:0000256" key="1">
    <source>
        <dbReference type="ARBA" id="ARBA00004496"/>
    </source>
</evidence>
<dbReference type="GO" id="GO:0030036">
    <property type="term" value="P:actin cytoskeleton organization"/>
    <property type="evidence" value="ECO:0007669"/>
    <property type="project" value="TreeGrafter"/>
</dbReference>
<dbReference type="PANTHER" id="PTHR24214">
    <property type="entry name" value="PDZ AND LIM DOMAIN PROTEIN ZASP"/>
    <property type="match status" value="1"/>
</dbReference>
<evidence type="ECO:0000313" key="5">
    <source>
        <dbReference type="EMBL" id="ACO12093.1"/>
    </source>
</evidence>
<proteinExistence type="evidence at transcript level"/>
<dbReference type="AlphaFoldDB" id="C1BSU0"/>
<evidence type="ECO:0000259" key="4">
    <source>
        <dbReference type="PROSITE" id="PS50106"/>
    </source>
</evidence>
<dbReference type="Pfam" id="PF00595">
    <property type="entry name" value="PDZ"/>
    <property type="match status" value="1"/>
</dbReference>
<dbReference type="OrthoDB" id="5911912at2759"/>
<keyword evidence="3" id="KW-0440">LIM domain</keyword>
<name>C1BSU0_LEPSM</name>
<gene>
    <name evidence="5" type="primary">PDLI1</name>
</gene>
<keyword evidence="3" id="KW-0479">Metal-binding</keyword>
<reference evidence="5" key="1">
    <citation type="submission" date="2009-06" db="EMBL/GenBank/DDBJ databases">
        <title>Lepeophtheirus salmonis ESTs and full-length cDNAs.</title>
        <authorList>
            <person name="Yasuike M."/>
            <person name="von Schalburg K."/>
            <person name="Cooper G."/>
            <person name="Leong J."/>
            <person name="Jones S.R.M."/>
            <person name="Koop B.F."/>
        </authorList>
    </citation>
    <scope>NUCLEOTIDE SEQUENCE</scope>
    <source>
        <strain evidence="5">Pacific form</strain>
        <tissue evidence="5">Whole</tissue>
    </source>
</reference>
<feature type="domain" description="PDZ" evidence="4">
    <location>
        <begin position="6"/>
        <end position="88"/>
    </location>
</feature>
<accession>C1BSU0</accession>
<keyword evidence="3" id="KW-0862">Zinc</keyword>
<dbReference type="GO" id="GO:0031941">
    <property type="term" value="C:filamentous actin"/>
    <property type="evidence" value="ECO:0007669"/>
    <property type="project" value="TreeGrafter"/>
</dbReference>
<organism evidence="5">
    <name type="scientific">Lepeophtheirus salmonis</name>
    <name type="common">Salmon louse</name>
    <name type="synonym">Caligus salmonis</name>
    <dbReference type="NCBI Taxonomy" id="72036"/>
    <lineage>
        <taxon>Eukaryota</taxon>
        <taxon>Metazoa</taxon>
        <taxon>Ecdysozoa</taxon>
        <taxon>Arthropoda</taxon>
        <taxon>Crustacea</taxon>
        <taxon>Multicrustacea</taxon>
        <taxon>Hexanauplia</taxon>
        <taxon>Copepoda</taxon>
        <taxon>Siphonostomatoida</taxon>
        <taxon>Caligidae</taxon>
        <taxon>Lepeophtheirus</taxon>
    </lineage>
</organism>
<dbReference type="SMART" id="SM00228">
    <property type="entry name" value="PDZ"/>
    <property type="match status" value="1"/>
</dbReference>
<dbReference type="EMBL" id="BT077669">
    <property type="protein sequence ID" value="ACO12093.1"/>
    <property type="molecule type" value="mRNA"/>
</dbReference>
<evidence type="ECO:0000256" key="2">
    <source>
        <dbReference type="ARBA" id="ARBA00022490"/>
    </source>
</evidence>
<dbReference type="GO" id="GO:0005912">
    <property type="term" value="C:adherens junction"/>
    <property type="evidence" value="ECO:0007669"/>
    <property type="project" value="TreeGrafter"/>
</dbReference>
<dbReference type="GO" id="GO:0051371">
    <property type="term" value="F:muscle alpha-actinin binding"/>
    <property type="evidence" value="ECO:0007669"/>
    <property type="project" value="TreeGrafter"/>
</dbReference>
<sequence>MKRMITFTIRRSGREPFGFRIVGGKDAERTCRIEKVTLFSPAHEAGLQTHDYLVTVQGQTVFELNHNQVVGLIQGAGQVLEIIVERGDHIVPNFDELWGKQGQNTTNEHKTVAEQLQEGPQRGKEYFLHAMSAGLPGKKDTVFTTVGKPRAQVIQYDNPINCYSEDVINEMMEDNVSWKRSLNPEPVKKRDHVLPRIQNAPLPVNSHLSVHKEKGFNPRNSNVLAFMSEQERAILNPSKQSEIYHTPLPRYFY</sequence>
<dbReference type="GO" id="GO:0005737">
    <property type="term" value="C:cytoplasm"/>
    <property type="evidence" value="ECO:0007669"/>
    <property type="project" value="UniProtKB-SubCell"/>
</dbReference>
<dbReference type="SUPFAM" id="SSF50156">
    <property type="entry name" value="PDZ domain-like"/>
    <property type="match status" value="1"/>
</dbReference>